<feature type="binding site" evidence="8">
    <location>
        <position position="76"/>
    </location>
    <ligand>
        <name>GTP</name>
        <dbReference type="ChEBI" id="CHEBI:37565"/>
    </ligand>
</feature>
<dbReference type="PANTHER" id="PTHR19136:SF81">
    <property type="entry name" value="MOLYBDENUM COFACTOR GUANYLYLTRANSFERASE"/>
    <property type="match status" value="1"/>
</dbReference>
<organism evidence="10 11">
    <name type="scientific">Arachidicoccus ginsenosidivorans</name>
    <dbReference type="NCBI Taxonomy" id="496057"/>
    <lineage>
        <taxon>Bacteria</taxon>
        <taxon>Pseudomonadati</taxon>
        <taxon>Bacteroidota</taxon>
        <taxon>Chitinophagia</taxon>
        <taxon>Chitinophagales</taxon>
        <taxon>Chitinophagaceae</taxon>
        <taxon>Arachidicoccus</taxon>
    </lineage>
</organism>
<dbReference type="Proteomes" id="UP000321291">
    <property type="component" value="Chromosome"/>
</dbReference>
<comment type="catalytic activity">
    <reaction evidence="8">
        <text>Mo-molybdopterin + GTP + H(+) = Mo-molybdopterin guanine dinucleotide + diphosphate</text>
        <dbReference type="Rhea" id="RHEA:34243"/>
        <dbReference type="ChEBI" id="CHEBI:15378"/>
        <dbReference type="ChEBI" id="CHEBI:33019"/>
        <dbReference type="ChEBI" id="CHEBI:37565"/>
        <dbReference type="ChEBI" id="CHEBI:71302"/>
        <dbReference type="ChEBI" id="CHEBI:71310"/>
        <dbReference type="EC" id="2.7.7.77"/>
    </reaction>
</comment>
<keyword evidence="5 8" id="KW-0460">Magnesium</keyword>
<dbReference type="InterPro" id="IPR025877">
    <property type="entry name" value="MobA-like_NTP_Trfase"/>
</dbReference>
<evidence type="ECO:0000256" key="7">
    <source>
        <dbReference type="ARBA" id="ARBA00023150"/>
    </source>
</evidence>
<dbReference type="GO" id="GO:0005525">
    <property type="term" value="F:GTP binding"/>
    <property type="evidence" value="ECO:0007669"/>
    <property type="project" value="UniProtKB-UniRule"/>
</dbReference>
<evidence type="ECO:0000313" key="10">
    <source>
        <dbReference type="EMBL" id="QEC71333.1"/>
    </source>
</evidence>
<evidence type="ECO:0000256" key="2">
    <source>
        <dbReference type="ARBA" id="ARBA00022679"/>
    </source>
</evidence>
<feature type="binding site" evidence="8">
    <location>
        <position position="28"/>
    </location>
    <ligand>
        <name>GTP</name>
        <dbReference type="ChEBI" id="CHEBI:37565"/>
    </ligand>
</feature>
<evidence type="ECO:0000256" key="4">
    <source>
        <dbReference type="ARBA" id="ARBA00022741"/>
    </source>
</evidence>
<gene>
    <name evidence="8" type="primary">mobA</name>
    <name evidence="10" type="ORF">FSB73_06245</name>
</gene>
<keyword evidence="11" id="KW-1185">Reference proteome</keyword>
<evidence type="ECO:0000259" key="9">
    <source>
        <dbReference type="Pfam" id="PF12804"/>
    </source>
</evidence>
<dbReference type="GO" id="GO:0005737">
    <property type="term" value="C:cytoplasm"/>
    <property type="evidence" value="ECO:0007669"/>
    <property type="project" value="UniProtKB-SubCell"/>
</dbReference>
<dbReference type="AlphaFoldDB" id="A0A5B8VJH3"/>
<proteinExistence type="inferred from homology"/>
<dbReference type="InterPro" id="IPR013482">
    <property type="entry name" value="Molybde_CF_guanTrfase"/>
</dbReference>
<dbReference type="RefSeq" id="WP_146780614.1">
    <property type="nucleotide sequence ID" value="NZ_CP042434.1"/>
</dbReference>
<reference evidence="10 11" key="1">
    <citation type="journal article" date="2017" name="Int. J. Syst. Evol. Microbiol.">
        <title>Arachidicoccus ginsenosidivorans sp. nov., with ginsenoside-converting activity isolated from ginseng cultivating soil.</title>
        <authorList>
            <person name="Siddiqi M.Z."/>
            <person name="Aslam Z."/>
            <person name="Im W.T."/>
        </authorList>
    </citation>
    <scope>NUCLEOTIDE SEQUENCE [LARGE SCALE GENOMIC DNA]</scope>
    <source>
        <strain evidence="10 11">Gsoil 809</strain>
    </source>
</reference>
<dbReference type="GO" id="GO:0006777">
    <property type="term" value="P:Mo-molybdopterin cofactor biosynthetic process"/>
    <property type="evidence" value="ECO:0007669"/>
    <property type="project" value="UniProtKB-KW"/>
</dbReference>
<dbReference type="GO" id="GO:0046872">
    <property type="term" value="F:metal ion binding"/>
    <property type="evidence" value="ECO:0007669"/>
    <property type="project" value="UniProtKB-KW"/>
</dbReference>
<evidence type="ECO:0000313" key="11">
    <source>
        <dbReference type="Proteomes" id="UP000321291"/>
    </source>
</evidence>
<feature type="domain" description="MobA-like NTP transferase" evidence="9">
    <location>
        <begin position="13"/>
        <end position="159"/>
    </location>
</feature>
<dbReference type="CDD" id="cd02503">
    <property type="entry name" value="MobA"/>
    <property type="match status" value="1"/>
</dbReference>
<dbReference type="OrthoDB" id="9788394at2"/>
<keyword evidence="10" id="KW-0548">Nucleotidyltransferase</keyword>
<feature type="binding site" evidence="8">
    <location>
        <position position="107"/>
    </location>
    <ligand>
        <name>GTP</name>
        <dbReference type="ChEBI" id="CHEBI:37565"/>
    </ligand>
</feature>
<evidence type="ECO:0000256" key="5">
    <source>
        <dbReference type="ARBA" id="ARBA00022842"/>
    </source>
</evidence>
<keyword evidence="2 8" id="KW-0808">Transferase</keyword>
<dbReference type="KEGG" id="agi:FSB73_06245"/>
<protein>
    <recommendedName>
        <fullName evidence="8">Probable molybdenum cofactor guanylyltransferase</fullName>
        <shortName evidence="8">MoCo guanylyltransferase</shortName>
        <ecNumber evidence="8">2.7.7.77</ecNumber>
    </recommendedName>
    <alternativeName>
        <fullName evidence="8">GTP:molybdopterin guanylyltransferase</fullName>
    </alternativeName>
    <alternativeName>
        <fullName evidence="8">Mo-MPT guanylyltransferase</fullName>
    </alternativeName>
    <alternativeName>
        <fullName evidence="8">Molybdopterin guanylyltransferase</fullName>
    </alternativeName>
    <alternativeName>
        <fullName evidence="8">Molybdopterin-guanine dinucleotide synthase</fullName>
        <shortName evidence="8">MGD synthase</shortName>
    </alternativeName>
</protein>
<feature type="binding site" evidence="8">
    <location>
        <position position="107"/>
    </location>
    <ligand>
        <name>Mg(2+)</name>
        <dbReference type="ChEBI" id="CHEBI:18420"/>
    </ligand>
</feature>
<name>A0A5B8VJH3_9BACT</name>
<comment type="domain">
    <text evidence="8">The N-terminal domain determines nucleotide recognition and specific binding, while the C-terminal domain determines the specific binding to the target protein.</text>
</comment>
<comment type="subcellular location">
    <subcellularLocation>
        <location evidence="8">Cytoplasm</location>
    </subcellularLocation>
</comment>
<sequence length="211" mass="23262">MILKEHNFSDINGLVLAGGKSIRMGRAKDKIQFHDKQQRYYAADLLKQFCSKVFISCRPDQVGDVDIQSGYEPLTDTFLGMGPLSGILSAYRSDRENKTAWLVVACDLPLMSADTLRFLIKNRKSGQIATAFKSPHDDLPEPLITIWEPAGYAVLLAALAKGITCPRKTLIQTGIDLLTPPDKKALLNVNTPEEAGQAVSLLAKYRAKDLD</sequence>
<evidence type="ECO:0000256" key="1">
    <source>
        <dbReference type="ARBA" id="ARBA00022490"/>
    </source>
</evidence>
<dbReference type="Gene3D" id="3.90.550.10">
    <property type="entry name" value="Spore Coat Polysaccharide Biosynthesis Protein SpsA, Chain A"/>
    <property type="match status" value="1"/>
</dbReference>
<evidence type="ECO:0000256" key="3">
    <source>
        <dbReference type="ARBA" id="ARBA00022723"/>
    </source>
</evidence>
<comment type="function">
    <text evidence="8">Transfers a GMP moiety from GTP to Mo-molybdopterin (Mo-MPT) cofactor (Moco or molybdenum cofactor) to form Mo-molybdopterin guanine dinucleotide (Mo-MGD) cofactor.</text>
</comment>
<dbReference type="Pfam" id="PF12804">
    <property type="entry name" value="NTP_transf_3"/>
    <property type="match status" value="1"/>
</dbReference>
<dbReference type="PANTHER" id="PTHR19136">
    <property type="entry name" value="MOLYBDENUM COFACTOR GUANYLYLTRANSFERASE"/>
    <property type="match status" value="1"/>
</dbReference>
<keyword evidence="7 8" id="KW-0501">Molybdenum cofactor biosynthesis</keyword>
<comment type="cofactor">
    <cofactor evidence="8">
        <name>Mg(2+)</name>
        <dbReference type="ChEBI" id="CHEBI:18420"/>
    </cofactor>
</comment>
<keyword evidence="6 8" id="KW-0342">GTP-binding</keyword>
<comment type="similarity">
    <text evidence="8">Belongs to the MobA family.</text>
</comment>
<evidence type="ECO:0000256" key="6">
    <source>
        <dbReference type="ARBA" id="ARBA00023134"/>
    </source>
</evidence>
<comment type="caution">
    <text evidence="8">Lacks conserved residue(s) required for the propagation of feature annotation.</text>
</comment>
<keyword evidence="3 8" id="KW-0479">Metal-binding</keyword>
<accession>A0A5B8VJH3</accession>
<keyword evidence="4 8" id="KW-0547">Nucleotide-binding</keyword>
<dbReference type="GO" id="GO:0061603">
    <property type="term" value="F:molybdenum cofactor guanylyltransferase activity"/>
    <property type="evidence" value="ECO:0007669"/>
    <property type="project" value="UniProtKB-EC"/>
</dbReference>
<dbReference type="EMBL" id="CP042434">
    <property type="protein sequence ID" value="QEC71333.1"/>
    <property type="molecule type" value="Genomic_DNA"/>
</dbReference>
<dbReference type="InterPro" id="IPR029044">
    <property type="entry name" value="Nucleotide-diphossugar_trans"/>
</dbReference>
<dbReference type="SUPFAM" id="SSF53448">
    <property type="entry name" value="Nucleotide-diphospho-sugar transferases"/>
    <property type="match status" value="1"/>
</dbReference>
<evidence type="ECO:0000256" key="8">
    <source>
        <dbReference type="HAMAP-Rule" id="MF_00316"/>
    </source>
</evidence>
<dbReference type="HAMAP" id="MF_00316">
    <property type="entry name" value="MobA"/>
    <property type="match status" value="1"/>
</dbReference>
<dbReference type="EC" id="2.7.7.77" evidence="8"/>
<feature type="binding site" evidence="8">
    <location>
        <begin position="16"/>
        <end position="18"/>
    </location>
    <ligand>
        <name>GTP</name>
        <dbReference type="ChEBI" id="CHEBI:37565"/>
    </ligand>
</feature>
<keyword evidence="1 8" id="KW-0963">Cytoplasm</keyword>